<dbReference type="Proteomes" id="UP000193648">
    <property type="component" value="Unassembled WGS sequence"/>
</dbReference>
<dbReference type="InParanoid" id="A0A1Y2GD96"/>
<sequence>MMQTSTSRLLLLLPRTRLRAPLKANAVFFNAFSKACCSSSTRSIITTNPREQHRDETGARTCPSKSAAYKPSSSSSLPITSGQFWSDPRIWKTASVNTFRCLVGCTLGDMSMLFYLQSAHPDLSPGIAMALAMSSGILTSISLETILLRFSRASNMPWREAFKTATGMSLISMLTMEAVENAVDYHLMGWGNVNLSDPIFWKAVGYSALAGWSAPLPFNYWNLKRHGKSCH</sequence>
<name>A0A1Y2GD96_9FUNG</name>
<evidence type="ECO:0000313" key="3">
    <source>
        <dbReference type="EMBL" id="ORZ04588.1"/>
    </source>
</evidence>
<dbReference type="EMBL" id="MCFF01000056">
    <property type="protein sequence ID" value="ORZ04588.1"/>
    <property type="molecule type" value="Genomic_DNA"/>
</dbReference>
<proteinExistence type="predicted"/>
<protein>
    <recommendedName>
        <fullName evidence="2">DUF4396 domain-containing protein</fullName>
    </recommendedName>
</protein>
<gene>
    <name evidence="3" type="ORF">BCR41DRAFT_196238</name>
</gene>
<dbReference type="GeneID" id="33561696"/>
<feature type="compositionally biased region" description="Low complexity" evidence="1">
    <location>
        <begin position="63"/>
        <end position="76"/>
    </location>
</feature>
<dbReference type="InterPro" id="IPR025509">
    <property type="entry name" value="DUF4396"/>
</dbReference>
<dbReference type="AlphaFoldDB" id="A0A1Y2GD96"/>
<feature type="region of interest" description="Disordered" evidence="1">
    <location>
        <begin position="46"/>
        <end position="76"/>
    </location>
</feature>
<dbReference type="OrthoDB" id="2128064at2759"/>
<keyword evidence="4" id="KW-1185">Reference proteome</keyword>
<evidence type="ECO:0000313" key="4">
    <source>
        <dbReference type="Proteomes" id="UP000193648"/>
    </source>
</evidence>
<accession>A0A1Y2GD96</accession>
<organism evidence="3 4">
    <name type="scientific">Lobosporangium transversale</name>
    <dbReference type="NCBI Taxonomy" id="64571"/>
    <lineage>
        <taxon>Eukaryota</taxon>
        <taxon>Fungi</taxon>
        <taxon>Fungi incertae sedis</taxon>
        <taxon>Mucoromycota</taxon>
        <taxon>Mortierellomycotina</taxon>
        <taxon>Mortierellomycetes</taxon>
        <taxon>Mortierellales</taxon>
        <taxon>Mortierellaceae</taxon>
        <taxon>Lobosporangium</taxon>
    </lineage>
</organism>
<evidence type="ECO:0000256" key="1">
    <source>
        <dbReference type="SAM" id="MobiDB-lite"/>
    </source>
</evidence>
<dbReference type="Pfam" id="PF14342">
    <property type="entry name" value="DUF4396"/>
    <property type="match status" value="1"/>
</dbReference>
<evidence type="ECO:0000259" key="2">
    <source>
        <dbReference type="Pfam" id="PF14342"/>
    </source>
</evidence>
<comment type="caution">
    <text evidence="3">The sequence shown here is derived from an EMBL/GenBank/DDBJ whole genome shotgun (WGS) entry which is preliminary data.</text>
</comment>
<dbReference type="RefSeq" id="XP_021876634.1">
    <property type="nucleotide sequence ID" value="XM_022019851.1"/>
</dbReference>
<reference evidence="3 4" key="1">
    <citation type="submission" date="2016-07" db="EMBL/GenBank/DDBJ databases">
        <title>Pervasive Adenine N6-methylation of Active Genes in Fungi.</title>
        <authorList>
            <consortium name="DOE Joint Genome Institute"/>
            <person name="Mondo S.J."/>
            <person name="Dannebaum R.O."/>
            <person name="Kuo R.C."/>
            <person name="Labutti K."/>
            <person name="Haridas S."/>
            <person name="Kuo A."/>
            <person name="Salamov A."/>
            <person name="Ahrendt S.R."/>
            <person name="Lipzen A."/>
            <person name="Sullivan W."/>
            <person name="Andreopoulos W.B."/>
            <person name="Clum A."/>
            <person name="Lindquist E."/>
            <person name="Daum C."/>
            <person name="Ramamoorthy G.K."/>
            <person name="Gryganskyi A."/>
            <person name="Culley D."/>
            <person name="Magnuson J.K."/>
            <person name="James T.Y."/>
            <person name="O'Malley M.A."/>
            <person name="Stajich J.E."/>
            <person name="Spatafora J.W."/>
            <person name="Visel A."/>
            <person name="Grigoriev I.V."/>
        </authorList>
    </citation>
    <scope>NUCLEOTIDE SEQUENCE [LARGE SCALE GENOMIC DNA]</scope>
    <source>
        <strain evidence="3 4">NRRL 3116</strain>
    </source>
</reference>
<dbReference type="STRING" id="64571.A0A1Y2GD96"/>
<feature type="domain" description="DUF4396" evidence="2">
    <location>
        <begin position="91"/>
        <end position="228"/>
    </location>
</feature>